<dbReference type="EMBL" id="FWYE01000002">
    <property type="protein sequence ID" value="SMD31123.1"/>
    <property type="molecule type" value="Genomic_DNA"/>
</dbReference>
<dbReference type="GO" id="GO:0016787">
    <property type="term" value="F:hydrolase activity"/>
    <property type="evidence" value="ECO:0007669"/>
    <property type="project" value="UniProtKB-KW"/>
</dbReference>
<dbReference type="eggNOG" id="arCOG07416">
    <property type="taxonomic scope" value="Archaea"/>
</dbReference>
<dbReference type="Proteomes" id="UP000000438">
    <property type="component" value="Chromosome"/>
</dbReference>
<evidence type="ECO:0000256" key="3">
    <source>
        <dbReference type="ARBA" id="ARBA00037942"/>
    </source>
</evidence>
<dbReference type="Pfam" id="PF00561">
    <property type="entry name" value="Abhydrolase_1"/>
    <property type="match status" value="1"/>
</dbReference>
<dbReference type="ESTHER" id="picto-q6kzp3">
    <property type="family name" value="CIB-CCG1-interacting-factor-B"/>
</dbReference>
<gene>
    <name evidence="5" type="ordered locus">PTO1224</name>
    <name evidence="6" type="ORF">SAMN02745355_1043</name>
</gene>
<dbReference type="InterPro" id="IPR000073">
    <property type="entry name" value="AB_hydrolase_1"/>
</dbReference>
<keyword evidence="8" id="KW-1185">Reference proteome</keyword>
<comment type="similarity">
    <text evidence="3">Belongs to the AB hydrolase superfamily. ABHD14 family.</text>
</comment>
<evidence type="ECO:0000256" key="2">
    <source>
        <dbReference type="ARBA" id="ARBA00022490"/>
    </source>
</evidence>
<evidence type="ECO:0000313" key="6">
    <source>
        <dbReference type="EMBL" id="SMD31123.1"/>
    </source>
</evidence>
<dbReference type="STRING" id="263820.PTO1224"/>
<evidence type="ECO:0000313" key="5">
    <source>
        <dbReference type="EMBL" id="AAT43809.1"/>
    </source>
</evidence>
<evidence type="ECO:0000313" key="7">
    <source>
        <dbReference type="Proteomes" id="UP000000438"/>
    </source>
</evidence>
<reference evidence="5 7" key="1">
    <citation type="journal article" date="2004" name="Proc. Natl. Acad. Sci. U.S.A.">
        <title>Genome sequence of Picrophilus torridus and its implications for life around pH 0.</title>
        <authorList>
            <person name="Futterer O."/>
            <person name="Angelov A."/>
            <person name="Liesegang H."/>
            <person name="Gottschalk G."/>
            <person name="Schleper C."/>
            <person name="Schepers B."/>
            <person name="Dock C."/>
            <person name="Antranikian G."/>
            <person name="Liebl W."/>
        </authorList>
    </citation>
    <scope>NUCLEOTIDE SEQUENCE [LARGE SCALE GENOMIC DNA]</scope>
    <source>
        <strain evidence="7">ATCC 700027 / DSM 9790 / JCM 10055 / NBRC 100828</strain>
        <strain evidence="5">DSM 9790</strain>
    </source>
</reference>
<keyword evidence="2" id="KW-0963">Cytoplasm</keyword>
<name>Q6KZP3_PICTO</name>
<evidence type="ECO:0000259" key="4">
    <source>
        <dbReference type="Pfam" id="PF00561"/>
    </source>
</evidence>
<dbReference type="PANTHER" id="PTHR46197">
    <property type="entry name" value="PROTEIN ABHD14B-LIKE"/>
    <property type="match status" value="1"/>
</dbReference>
<accession>Q6KZP3</accession>
<evidence type="ECO:0000313" key="8">
    <source>
        <dbReference type="Proteomes" id="UP000192315"/>
    </source>
</evidence>
<dbReference type="KEGG" id="pto:PTO1224"/>
<comment type="subcellular location">
    <subcellularLocation>
        <location evidence="1">Cytoplasm</location>
    </subcellularLocation>
</comment>
<dbReference type="EMBL" id="AE017261">
    <property type="protein sequence ID" value="AAT43809.1"/>
    <property type="molecule type" value="Genomic_DNA"/>
</dbReference>
<evidence type="ECO:0000256" key="1">
    <source>
        <dbReference type="ARBA" id="ARBA00004496"/>
    </source>
</evidence>
<dbReference type="Proteomes" id="UP000192315">
    <property type="component" value="Unassembled WGS sequence"/>
</dbReference>
<dbReference type="Gene3D" id="3.40.50.1820">
    <property type="entry name" value="alpha/beta hydrolase"/>
    <property type="match status" value="1"/>
</dbReference>
<reference evidence="5" key="2">
    <citation type="submission" date="2004-02" db="EMBL/GenBank/DDBJ databases">
        <authorList>
            <person name="Fuetterer O."/>
            <person name="Angelov A."/>
            <person name="Liesegang H."/>
            <person name="Gottschalk G."/>
            <person name="Schleper C."/>
            <person name="Schepers B."/>
            <person name="Dock C."/>
            <person name="Antranikian G."/>
            <person name="Liebl W."/>
        </authorList>
    </citation>
    <scope>NUCLEOTIDE SEQUENCE</scope>
    <source>
        <strain evidence="5">DSM 9790</strain>
    </source>
</reference>
<reference evidence="6 8" key="3">
    <citation type="submission" date="2017-04" db="EMBL/GenBank/DDBJ databases">
        <authorList>
            <person name="Varghese N."/>
            <person name="Submissions S."/>
        </authorList>
    </citation>
    <scope>NUCLEOTIDE SEQUENCE [LARGE SCALE GENOMIC DNA]</scope>
    <source>
        <strain evidence="6 8">DSM 9789</strain>
    </source>
</reference>
<dbReference type="AlphaFoldDB" id="Q6KZP3"/>
<dbReference type="PANTHER" id="PTHR46197:SF3">
    <property type="entry name" value="AB HYDROLASE-1 DOMAIN-CONTAINING PROTEIN"/>
    <property type="match status" value="1"/>
</dbReference>
<dbReference type="InterPro" id="IPR029058">
    <property type="entry name" value="AB_hydrolase_fold"/>
</dbReference>
<sequence>MEVEEKNIEIGGKNVFYLAYERNLQRNFILMSDEKHTAYDWAGIDALRKIGQFGYNVYAIDYPGFGRSEKNDDYNFGSNPEKGSKFIDDFSNALFLYSVNIIAPSVSAGSALKALIDLPKIDSVIIIGGIGVDHILNELSRIEKPVLILWGGNDNTVPIQHGYRYHDLIATSKFVKIDNSGHSPEFEKPDQFFNILKNFIKK</sequence>
<accession>A0A8G2L7I2</accession>
<dbReference type="GeneID" id="2844289"/>
<dbReference type="InParanoid" id="Q6KZP3"/>
<feature type="domain" description="AB hydrolase-1" evidence="4">
    <location>
        <begin position="86"/>
        <end position="189"/>
    </location>
</feature>
<organism evidence="5 7">
    <name type="scientific">Picrophilus torridus (strain ATCC 700027 / DSM 9790 / JCM 10055 / NBRC 100828 / KAW 2/3)</name>
    <dbReference type="NCBI Taxonomy" id="1122961"/>
    <lineage>
        <taxon>Archaea</taxon>
        <taxon>Methanobacteriati</taxon>
        <taxon>Thermoplasmatota</taxon>
        <taxon>Thermoplasmata</taxon>
        <taxon>Thermoplasmatales</taxon>
        <taxon>Picrophilaceae</taxon>
        <taxon>Picrophilus</taxon>
    </lineage>
</organism>
<protein>
    <submittedName>
        <fullName evidence="5">Alpha/beta family hydrolase</fullName>
    </submittedName>
    <submittedName>
        <fullName evidence="6">Alpha/beta hydrolase family protein</fullName>
    </submittedName>
</protein>
<dbReference type="HOGENOM" id="CLU_020336_28_1_2"/>
<proteinExistence type="inferred from homology"/>
<dbReference type="PaxDb" id="263820-PTO1224"/>
<dbReference type="SUPFAM" id="SSF53474">
    <property type="entry name" value="alpha/beta-Hydrolases"/>
    <property type="match status" value="1"/>
</dbReference>
<dbReference type="GO" id="GO:0005737">
    <property type="term" value="C:cytoplasm"/>
    <property type="evidence" value="ECO:0007669"/>
    <property type="project" value="UniProtKB-SubCell"/>
</dbReference>
<keyword evidence="5" id="KW-0378">Hydrolase</keyword>
<dbReference type="RefSeq" id="WP_011178025.1">
    <property type="nucleotide sequence ID" value="NC_005877.1"/>
</dbReference>
<dbReference type="OrthoDB" id="7531at2157"/>